<gene>
    <name evidence="2" type="ORF">JZ751_014305</name>
</gene>
<dbReference type="Proteomes" id="UP000824540">
    <property type="component" value="Unassembled WGS sequence"/>
</dbReference>
<protein>
    <submittedName>
        <fullName evidence="2">Uncharacterized protein</fullName>
    </submittedName>
</protein>
<evidence type="ECO:0000313" key="2">
    <source>
        <dbReference type="EMBL" id="KAG9343324.1"/>
    </source>
</evidence>
<accession>A0A8T2NT30</accession>
<organism evidence="2 3">
    <name type="scientific">Albula glossodonta</name>
    <name type="common">roundjaw bonefish</name>
    <dbReference type="NCBI Taxonomy" id="121402"/>
    <lineage>
        <taxon>Eukaryota</taxon>
        <taxon>Metazoa</taxon>
        <taxon>Chordata</taxon>
        <taxon>Craniata</taxon>
        <taxon>Vertebrata</taxon>
        <taxon>Euteleostomi</taxon>
        <taxon>Actinopterygii</taxon>
        <taxon>Neopterygii</taxon>
        <taxon>Teleostei</taxon>
        <taxon>Albuliformes</taxon>
        <taxon>Albulidae</taxon>
        <taxon>Albula</taxon>
    </lineage>
</organism>
<name>A0A8T2NT30_9TELE</name>
<comment type="caution">
    <text evidence="2">The sequence shown here is derived from an EMBL/GenBank/DDBJ whole genome shotgun (WGS) entry which is preliminary data.</text>
</comment>
<proteinExistence type="predicted"/>
<keyword evidence="3" id="KW-1185">Reference proteome</keyword>
<evidence type="ECO:0000313" key="3">
    <source>
        <dbReference type="Proteomes" id="UP000824540"/>
    </source>
</evidence>
<dbReference type="EMBL" id="JAFBMS010000024">
    <property type="protein sequence ID" value="KAG9343324.1"/>
    <property type="molecule type" value="Genomic_DNA"/>
</dbReference>
<sequence length="85" mass="8923">MSVRSFDTLDEMREDVICTCLLGSCGVEVAAKVQVTPVSATCNEPLRSSSRTNTGTCMLRMPVIPSSAPSPLFPTDAQEEAGAAS</sequence>
<reference evidence="2" key="1">
    <citation type="thesis" date="2021" institute="BYU ScholarsArchive" country="Provo, UT, USA">
        <title>Applications of and Algorithms for Genome Assembly and Genomic Analyses with an Emphasis on Marine Teleosts.</title>
        <authorList>
            <person name="Pickett B.D."/>
        </authorList>
    </citation>
    <scope>NUCLEOTIDE SEQUENCE</scope>
    <source>
        <strain evidence="2">HI-2016</strain>
    </source>
</reference>
<evidence type="ECO:0000256" key="1">
    <source>
        <dbReference type="SAM" id="MobiDB-lite"/>
    </source>
</evidence>
<dbReference type="AlphaFoldDB" id="A0A8T2NT30"/>
<feature type="region of interest" description="Disordered" evidence="1">
    <location>
        <begin position="66"/>
        <end position="85"/>
    </location>
</feature>